<evidence type="ECO:0008006" key="3">
    <source>
        <dbReference type="Google" id="ProtNLM"/>
    </source>
</evidence>
<gene>
    <name evidence="1" type="ORF">ASPCAL13675</name>
</gene>
<evidence type="ECO:0000313" key="2">
    <source>
        <dbReference type="Proteomes" id="UP000054771"/>
    </source>
</evidence>
<keyword evidence="2" id="KW-1185">Reference proteome</keyword>
<dbReference type="Proteomes" id="UP000054771">
    <property type="component" value="Unassembled WGS sequence"/>
</dbReference>
<evidence type="ECO:0000313" key="1">
    <source>
        <dbReference type="EMBL" id="CEL10558.1"/>
    </source>
</evidence>
<reference evidence="2" key="1">
    <citation type="journal article" date="2016" name="Genome Announc.">
        <title>Draft genome sequences of fungus Aspergillus calidoustus.</title>
        <authorList>
            <person name="Horn F."/>
            <person name="Linde J."/>
            <person name="Mattern D.J."/>
            <person name="Walther G."/>
            <person name="Guthke R."/>
            <person name="Scherlach K."/>
            <person name="Martin K."/>
            <person name="Brakhage A.A."/>
            <person name="Petzke L."/>
            <person name="Valiante V."/>
        </authorList>
    </citation>
    <scope>NUCLEOTIDE SEQUENCE [LARGE SCALE GENOMIC DNA]</scope>
    <source>
        <strain evidence="2">SF006504</strain>
    </source>
</reference>
<sequence length="251" mass="29215">MNKKTLREARLSARTALERAGNLQFKPVSSAKWVDIERTWTGKVHVRIEHDTVHGCTPEMIRWWFENLGRHTTWDGVGLGGPEISFYHLWHHRDHISVTPLTGVNNKGFAVHEKTRLTEQFNDCNDKIDVDVYTERLDDKEFNFIIKRFGLIGVRLNHFYSAESDGSRFYAETIVGLDFPIIGWLFNWTVLPFLYSRKTAEHWITHNVEETGRSESIIPVLYNHDKRAGQPSDQDNIHGLMLTQCYSSCLW</sequence>
<name>A0A0U5GIE2_ASPCI</name>
<dbReference type="OrthoDB" id="4523404at2759"/>
<dbReference type="OMA" id="DRYHAWH"/>
<dbReference type="EMBL" id="CDMC01000019">
    <property type="protein sequence ID" value="CEL10558.1"/>
    <property type="molecule type" value="Genomic_DNA"/>
</dbReference>
<proteinExistence type="predicted"/>
<organism evidence="1 2">
    <name type="scientific">Aspergillus calidoustus</name>
    <dbReference type="NCBI Taxonomy" id="454130"/>
    <lineage>
        <taxon>Eukaryota</taxon>
        <taxon>Fungi</taxon>
        <taxon>Dikarya</taxon>
        <taxon>Ascomycota</taxon>
        <taxon>Pezizomycotina</taxon>
        <taxon>Eurotiomycetes</taxon>
        <taxon>Eurotiomycetidae</taxon>
        <taxon>Eurotiales</taxon>
        <taxon>Aspergillaceae</taxon>
        <taxon>Aspergillus</taxon>
        <taxon>Aspergillus subgen. Nidulantes</taxon>
    </lineage>
</organism>
<protein>
    <recommendedName>
        <fullName evidence="3">DAPG hydrolase PhiG domain-containing protein</fullName>
    </recommendedName>
</protein>
<dbReference type="AlphaFoldDB" id="A0A0U5GIE2"/>
<accession>A0A0U5GIE2</accession>